<dbReference type="InterPro" id="IPR046537">
    <property type="entry name" value="DUF6602"/>
</dbReference>
<protein>
    <recommendedName>
        <fullName evidence="1">DUF6602 domain-containing protein</fullName>
    </recommendedName>
</protein>
<reference evidence="2 3" key="1">
    <citation type="submission" date="2019-09" db="EMBL/GenBank/DDBJ databases">
        <authorList>
            <person name="Chandra G."/>
            <person name="Truman W A."/>
        </authorList>
    </citation>
    <scope>NUCLEOTIDE SEQUENCE [LARGE SCALE GENOMIC DNA]</scope>
    <source>
        <strain evidence="2">PS659</strain>
    </source>
</reference>
<dbReference type="Pfam" id="PF20247">
    <property type="entry name" value="DUF6602"/>
    <property type="match status" value="1"/>
</dbReference>
<dbReference type="Proteomes" id="UP000326729">
    <property type="component" value="Unassembled WGS sequence"/>
</dbReference>
<organism evidence="2 3">
    <name type="scientific">Pseudomonas fluorescens</name>
    <dbReference type="NCBI Taxonomy" id="294"/>
    <lineage>
        <taxon>Bacteria</taxon>
        <taxon>Pseudomonadati</taxon>
        <taxon>Pseudomonadota</taxon>
        <taxon>Gammaproteobacteria</taxon>
        <taxon>Pseudomonadales</taxon>
        <taxon>Pseudomonadaceae</taxon>
        <taxon>Pseudomonas</taxon>
    </lineage>
</organism>
<evidence type="ECO:0000259" key="1">
    <source>
        <dbReference type="Pfam" id="PF20247"/>
    </source>
</evidence>
<dbReference type="AlphaFoldDB" id="A0A5E6U945"/>
<sequence>MMMAGFDGSGELSSASKGHERELFVNTFLSQIFPPNYRFGCGDLIDGHTEKSGQVDIVIEYPNFMSFPYLMGGPRLYLAEGVAATIEVKSNLPNQWEEALATAKKVKKLKRIFLPDRDKELAPMLRAAEALRTALGHPAQPLPKVTHELTSYQSVLVNEKYPPQQVPVFLVGYKGWMTQETLSEKLHSTNGVVDSILTLEPLMYHSNSGASSQGIGALFQFIDGLFYFIQKDFMQVPMSDIYSTPRNFFEEIFKTQ</sequence>
<evidence type="ECO:0000313" key="2">
    <source>
        <dbReference type="EMBL" id="VVM99823.1"/>
    </source>
</evidence>
<accession>A0A5E6U945</accession>
<name>A0A5E6U945_PSEFL</name>
<dbReference type="EMBL" id="CABVGY010000018">
    <property type="protein sequence ID" value="VVM99823.1"/>
    <property type="molecule type" value="Genomic_DNA"/>
</dbReference>
<gene>
    <name evidence="2" type="ORF">PS659_03297</name>
</gene>
<feature type="domain" description="DUF6602" evidence="1">
    <location>
        <begin position="15"/>
        <end position="109"/>
    </location>
</feature>
<evidence type="ECO:0000313" key="3">
    <source>
        <dbReference type="Proteomes" id="UP000326729"/>
    </source>
</evidence>
<proteinExistence type="predicted"/>